<dbReference type="Proteomes" id="UP000219020">
    <property type="component" value="Unassembled WGS sequence"/>
</dbReference>
<dbReference type="Gene3D" id="3.40.50.880">
    <property type="match status" value="1"/>
</dbReference>
<evidence type="ECO:0000313" key="1">
    <source>
        <dbReference type="EMBL" id="PCS23064.1"/>
    </source>
</evidence>
<dbReference type="SUPFAM" id="SSF52317">
    <property type="entry name" value="Class I glutamine amidotransferase-like"/>
    <property type="match status" value="1"/>
</dbReference>
<reference evidence="2" key="1">
    <citation type="submission" date="2017-04" db="EMBL/GenBank/DDBJ databases">
        <title>Genome evolution of the luminous symbionts of deep sea anglerfish.</title>
        <authorList>
            <person name="Hendry T.A."/>
        </authorList>
    </citation>
    <scope>NUCLEOTIDE SEQUENCE [LARGE SCALE GENOMIC DNA]</scope>
</reference>
<dbReference type="InterPro" id="IPR029062">
    <property type="entry name" value="Class_I_gatase-like"/>
</dbReference>
<dbReference type="AlphaFoldDB" id="A0A2A5T4I5"/>
<accession>A0A2A5T4I5</accession>
<dbReference type="RefSeq" id="WP_097356160.1">
    <property type="nucleotide sequence ID" value="NZ_CAWNJE010000006.1"/>
</dbReference>
<dbReference type="GeneID" id="66951356"/>
<organism evidence="1 2">
    <name type="scientific">Candidatus Enterovibrio escicola</name>
    <dbReference type="NCBI Taxonomy" id="1927127"/>
    <lineage>
        <taxon>Bacteria</taxon>
        <taxon>Pseudomonadati</taxon>
        <taxon>Pseudomonadota</taxon>
        <taxon>Gammaproteobacteria</taxon>
        <taxon>Vibrionales</taxon>
        <taxon>Vibrionaceae</taxon>
        <taxon>Enterovibrio</taxon>
    </lineage>
</organism>
<dbReference type="PANTHER" id="PTHR10224">
    <property type="entry name" value="ES1 PROTEIN HOMOLOG, MITOCHONDRIAL"/>
    <property type="match status" value="1"/>
</dbReference>
<evidence type="ECO:0000313" key="2">
    <source>
        <dbReference type="Proteomes" id="UP000219020"/>
    </source>
</evidence>
<gene>
    <name evidence="1" type="ORF">BTN49_1056</name>
</gene>
<dbReference type="NCBIfam" id="NF008747">
    <property type="entry name" value="PRK11780.1"/>
    <property type="match status" value="1"/>
</dbReference>
<sequence>MKKVAVILSGCGVFDGSEVNEAILTLLSLEEQGLSYNCFAPSMDFNSVNHIDNTEGDVRNVLVESARLTRGHISPLESLNVDDFQSLVVVGGFGVAKNLSNFAKGLDFEILPSFKEILCNFKKRKKWVGLMCIAPIVLPFIYKKPICTIGHCKDTSLFIERNGGTHVECEVVNIVCDNDNHIVTTPAYMLARNIIEAKEGINKLISKLAREIK</sequence>
<name>A0A2A5T4I5_9GAMM</name>
<keyword evidence="2" id="KW-1185">Reference proteome</keyword>
<comment type="caution">
    <text evidence="1">The sequence shown here is derived from an EMBL/GenBank/DDBJ whole genome shotgun (WGS) entry which is preliminary data.</text>
</comment>
<protein>
    <submittedName>
        <fullName evidence="1">Sigma cross-reacting protein 27A</fullName>
    </submittedName>
</protein>
<dbReference type="EMBL" id="NBYY01000011">
    <property type="protein sequence ID" value="PCS23064.1"/>
    <property type="molecule type" value="Genomic_DNA"/>
</dbReference>
<dbReference type="PANTHER" id="PTHR10224:SF12">
    <property type="entry name" value="GLYOXALASE ELBB"/>
    <property type="match status" value="1"/>
</dbReference>
<proteinExistence type="predicted"/>